<reference evidence="4 5" key="2">
    <citation type="submission" date="2018-11" db="EMBL/GenBank/DDBJ databases">
        <authorList>
            <consortium name="Pathogen Informatics"/>
        </authorList>
    </citation>
    <scope>NUCLEOTIDE SEQUENCE [LARGE SCALE GENOMIC DNA]</scope>
</reference>
<comment type="subcellular location">
    <subcellularLocation>
        <location evidence="1">Peroxisome</location>
    </subcellularLocation>
</comment>
<dbReference type="GO" id="GO:0005777">
    <property type="term" value="C:peroxisome"/>
    <property type="evidence" value="ECO:0007669"/>
    <property type="project" value="UniProtKB-SubCell"/>
</dbReference>
<organism evidence="5 6">
    <name type="scientific">Toxocara canis</name>
    <name type="common">Canine roundworm</name>
    <dbReference type="NCBI Taxonomy" id="6265"/>
    <lineage>
        <taxon>Eukaryota</taxon>
        <taxon>Metazoa</taxon>
        <taxon>Ecdysozoa</taxon>
        <taxon>Nematoda</taxon>
        <taxon>Chromadorea</taxon>
        <taxon>Rhabditida</taxon>
        <taxon>Spirurina</taxon>
        <taxon>Ascaridomorpha</taxon>
        <taxon>Ascaridoidea</taxon>
        <taxon>Toxocaridae</taxon>
        <taxon>Toxocara</taxon>
    </lineage>
</organism>
<keyword evidence="2" id="KW-0576">Peroxisome</keyword>
<dbReference type="Pfam" id="PF00501">
    <property type="entry name" value="AMP-binding"/>
    <property type="match status" value="1"/>
</dbReference>
<dbReference type="PANTHER" id="PTHR24096">
    <property type="entry name" value="LONG-CHAIN-FATTY-ACID--COA LIGASE"/>
    <property type="match status" value="1"/>
</dbReference>
<evidence type="ECO:0000313" key="5">
    <source>
        <dbReference type="Proteomes" id="UP000050794"/>
    </source>
</evidence>
<dbReference type="Gene3D" id="3.40.50.12780">
    <property type="entry name" value="N-terminal domain of ligase-like"/>
    <property type="match status" value="1"/>
</dbReference>
<protein>
    <submittedName>
        <fullName evidence="6">AMP-binding domain-containing protein</fullName>
    </submittedName>
</protein>
<accession>A0A183UDS3</accession>
<gene>
    <name evidence="4" type="ORF">TCNE_LOCUS6643</name>
</gene>
<dbReference type="InterPro" id="IPR000873">
    <property type="entry name" value="AMP-dep_synth/lig_dom"/>
</dbReference>
<evidence type="ECO:0000313" key="6">
    <source>
        <dbReference type="WBParaSite" id="TCNE_0000664301-mRNA-1"/>
    </source>
</evidence>
<feature type="domain" description="AMP-dependent synthetase/ligase" evidence="3">
    <location>
        <begin position="81"/>
        <end position="342"/>
    </location>
</feature>
<evidence type="ECO:0000256" key="2">
    <source>
        <dbReference type="ARBA" id="ARBA00023140"/>
    </source>
</evidence>
<evidence type="ECO:0000259" key="3">
    <source>
        <dbReference type="Pfam" id="PF00501"/>
    </source>
</evidence>
<dbReference type="PANTHER" id="PTHR24096:SF381">
    <property type="entry name" value="4-COUMARATE--COA LIGASE 1-LIKE"/>
    <property type="match status" value="1"/>
</dbReference>
<name>A0A183UDS3_TOXCA</name>
<reference evidence="6" key="1">
    <citation type="submission" date="2016-06" db="UniProtKB">
        <authorList>
            <consortium name="WormBaseParasite"/>
        </authorList>
    </citation>
    <scope>IDENTIFICATION</scope>
</reference>
<dbReference type="AlphaFoldDB" id="A0A183UDS3"/>
<dbReference type="Proteomes" id="UP000050794">
    <property type="component" value="Unassembled WGS sequence"/>
</dbReference>
<proteinExistence type="predicted"/>
<dbReference type="SUPFAM" id="SSF56801">
    <property type="entry name" value="Acetyl-CoA synthetase-like"/>
    <property type="match status" value="1"/>
</dbReference>
<dbReference type="WBParaSite" id="TCNE_0000664301-mRNA-1">
    <property type="protein sequence ID" value="TCNE_0000664301-mRNA-1"/>
    <property type="gene ID" value="TCNE_0000664301"/>
</dbReference>
<sequence>MVLYTALEYAALARQYAEQGLASSCPLARRSMPIKSYLADVEVPHVPFHDFIISNVEKYGTNTALVCVSSESLFAMRIFQAVILCVPNSPDFVWLFLGISMAGGIVSPLHPTFSRDEMRLQISDSAARFAFAVPSALSNLSAVFCELDFVHRIICVGSRKESDGYPIISDLALTSATCSNCFPETYPDDDIVFLPYSSGTSGPRKGVAITHYALNAMLTIFNNSCLEDHNFYLSSNAYEVTSRGECTIARMCFHDAFGRDALFSSLLNGTTTVTTNGSDEIFAECLQKYKVRIIFVNPLILRKLCSVEITTNYPLSYLKTVVIGTAAPDGEMMRAAYKCLPSVRHYSSGNSPLHLHLSSSNNTLKFAMSRDQIVVSRTSAVLCSCWAKIDVKEF</sequence>
<dbReference type="InterPro" id="IPR042099">
    <property type="entry name" value="ANL_N_sf"/>
</dbReference>
<evidence type="ECO:0000256" key="1">
    <source>
        <dbReference type="ARBA" id="ARBA00004275"/>
    </source>
</evidence>
<dbReference type="GO" id="GO:0016405">
    <property type="term" value="F:CoA-ligase activity"/>
    <property type="evidence" value="ECO:0007669"/>
    <property type="project" value="TreeGrafter"/>
</dbReference>
<keyword evidence="5" id="KW-1185">Reference proteome</keyword>
<evidence type="ECO:0000313" key="4">
    <source>
        <dbReference type="EMBL" id="VDM37964.1"/>
    </source>
</evidence>
<dbReference type="EMBL" id="UYWY01019527">
    <property type="protein sequence ID" value="VDM37964.1"/>
    <property type="molecule type" value="Genomic_DNA"/>
</dbReference>